<organism evidence="2 3">
    <name type="scientific">Papiliotrema laurentii</name>
    <name type="common">Cryptococcus laurentii</name>
    <dbReference type="NCBI Taxonomy" id="5418"/>
    <lineage>
        <taxon>Eukaryota</taxon>
        <taxon>Fungi</taxon>
        <taxon>Dikarya</taxon>
        <taxon>Basidiomycota</taxon>
        <taxon>Agaricomycotina</taxon>
        <taxon>Tremellomycetes</taxon>
        <taxon>Tremellales</taxon>
        <taxon>Rhynchogastremaceae</taxon>
        <taxon>Papiliotrema</taxon>
    </lineage>
</organism>
<reference evidence="2" key="1">
    <citation type="submission" date="2023-02" db="EMBL/GenBank/DDBJ databases">
        <title>Identification and recombinant expression of a fungal hydrolase from Papiliotrema laurentii that hydrolyzes apple cutin and clears colloidal polyester polyurethane.</title>
        <authorList>
            <consortium name="DOE Joint Genome Institute"/>
            <person name="Roman V.A."/>
            <person name="Bojanowski C."/>
            <person name="Crable B.R."/>
            <person name="Wagner D.N."/>
            <person name="Hung C.S."/>
            <person name="Nadeau L.J."/>
            <person name="Schratz L."/>
            <person name="Haridas S."/>
            <person name="Pangilinan J."/>
            <person name="Lipzen A."/>
            <person name="Na H."/>
            <person name="Yan M."/>
            <person name="Ng V."/>
            <person name="Grigoriev I.V."/>
            <person name="Spatafora J.W."/>
            <person name="Barlow D."/>
            <person name="Biffinger J."/>
            <person name="Kelley-Loughnane N."/>
            <person name="Varaljay V.A."/>
            <person name="Crookes-Goodson W.J."/>
        </authorList>
    </citation>
    <scope>NUCLEOTIDE SEQUENCE</scope>
    <source>
        <strain evidence="2">5307AH</strain>
    </source>
</reference>
<evidence type="ECO:0000313" key="3">
    <source>
        <dbReference type="Proteomes" id="UP001182556"/>
    </source>
</evidence>
<dbReference type="PROSITE" id="PS51352">
    <property type="entry name" value="THIOREDOXIN_2"/>
    <property type="match status" value="1"/>
</dbReference>
<evidence type="ECO:0000259" key="1">
    <source>
        <dbReference type="PROSITE" id="PS51352"/>
    </source>
</evidence>
<dbReference type="PANTHER" id="PTHR45663">
    <property type="entry name" value="GEO12009P1"/>
    <property type="match status" value="1"/>
</dbReference>
<dbReference type="Pfam" id="PF00085">
    <property type="entry name" value="Thioredoxin"/>
    <property type="match status" value="1"/>
</dbReference>
<dbReference type="Gene3D" id="3.40.30.10">
    <property type="entry name" value="Glutaredoxin"/>
    <property type="match status" value="1"/>
</dbReference>
<dbReference type="EMBL" id="JAODAN010000001">
    <property type="protein sequence ID" value="KAK1927451.1"/>
    <property type="molecule type" value="Genomic_DNA"/>
</dbReference>
<dbReference type="InterPro" id="IPR036249">
    <property type="entry name" value="Thioredoxin-like_sf"/>
</dbReference>
<dbReference type="PANTHER" id="PTHR45663:SF11">
    <property type="entry name" value="GEO12009P1"/>
    <property type="match status" value="1"/>
</dbReference>
<dbReference type="GO" id="GO:0005737">
    <property type="term" value="C:cytoplasm"/>
    <property type="evidence" value="ECO:0007669"/>
    <property type="project" value="TreeGrafter"/>
</dbReference>
<name>A0AAD9FWA5_PAPLA</name>
<sequence>MSRFFRSARPLTSFAGPSTSARTFHSTRIAREHYLDADAATFKKVVQGGGDKPVLVQFTASWCQPCKMLGPILQRLTGPQSGADLVVIDVDHHGDLAGEYRVTAVPFVVGFKNGKQVDKFIGMQPEAKIKEFISKL</sequence>
<dbReference type="SUPFAM" id="SSF52833">
    <property type="entry name" value="Thioredoxin-like"/>
    <property type="match status" value="1"/>
</dbReference>
<dbReference type="GO" id="GO:0015035">
    <property type="term" value="F:protein-disulfide reductase activity"/>
    <property type="evidence" value="ECO:0007669"/>
    <property type="project" value="TreeGrafter"/>
</dbReference>
<dbReference type="Proteomes" id="UP001182556">
    <property type="component" value="Unassembled WGS sequence"/>
</dbReference>
<dbReference type="CDD" id="cd02947">
    <property type="entry name" value="TRX_family"/>
    <property type="match status" value="1"/>
</dbReference>
<protein>
    <submittedName>
        <fullName evidence="2">Thioredoxin</fullName>
    </submittedName>
</protein>
<feature type="domain" description="Thioredoxin" evidence="1">
    <location>
        <begin position="5"/>
        <end position="136"/>
    </location>
</feature>
<keyword evidence="3" id="KW-1185">Reference proteome</keyword>
<accession>A0AAD9FWA5</accession>
<dbReference type="InterPro" id="IPR013766">
    <property type="entry name" value="Thioredoxin_domain"/>
</dbReference>
<evidence type="ECO:0000313" key="2">
    <source>
        <dbReference type="EMBL" id="KAK1927451.1"/>
    </source>
</evidence>
<proteinExistence type="predicted"/>
<dbReference type="AlphaFoldDB" id="A0AAD9FWA5"/>
<gene>
    <name evidence="2" type="ORF">DB88DRAFT_478100</name>
</gene>
<comment type="caution">
    <text evidence="2">The sequence shown here is derived from an EMBL/GenBank/DDBJ whole genome shotgun (WGS) entry which is preliminary data.</text>
</comment>